<dbReference type="RefSeq" id="WP_069835657.1">
    <property type="nucleotide sequence ID" value="NZ_MDGQ01000005.1"/>
</dbReference>
<evidence type="ECO:0000313" key="1">
    <source>
        <dbReference type="EMBL" id="OEK04152.1"/>
    </source>
</evidence>
<keyword evidence="2" id="KW-1185">Reference proteome</keyword>
<gene>
    <name evidence="1" type="ORF">BFP71_11745</name>
</gene>
<evidence type="ECO:0000313" key="2">
    <source>
        <dbReference type="Proteomes" id="UP000095552"/>
    </source>
</evidence>
<sequence>MIIIKHPKDLSQASEWKERLEKMTVPHLVLESSKPVAELVENNRNGVIGIEAINTFLNQYEKDLKGWNQDRCDKWFFDESD</sequence>
<dbReference type="OrthoDB" id="799406at2"/>
<accession>A0A1E5SYG6</accession>
<dbReference type="Proteomes" id="UP000095552">
    <property type="component" value="Unassembled WGS sequence"/>
</dbReference>
<organism evidence="1 2">
    <name type="scientific">Roseivirga misakiensis</name>
    <dbReference type="NCBI Taxonomy" id="1563681"/>
    <lineage>
        <taxon>Bacteria</taxon>
        <taxon>Pseudomonadati</taxon>
        <taxon>Bacteroidota</taxon>
        <taxon>Cytophagia</taxon>
        <taxon>Cytophagales</taxon>
        <taxon>Roseivirgaceae</taxon>
        <taxon>Roseivirga</taxon>
    </lineage>
</organism>
<protein>
    <submittedName>
        <fullName evidence="1">Uncharacterized protein</fullName>
    </submittedName>
</protein>
<name>A0A1E5SYG6_9BACT</name>
<dbReference type="AlphaFoldDB" id="A0A1E5SYG6"/>
<comment type="caution">
    <text evidence="1">The sequence shown here is derived from an EMBL/GenBank/DDBJ whole genome shotgun (WGS) entry which is preliminary data.</text>
</comment>
<proteinExistence type="predicted"/>
<dbReference type="EMBL" id="MDGQ01000005">
    <property type="protein sequence ID" value="OEK04152.1"/>
    <property type="molecule type" value="Genomic_DNA"/>
</dbReference>
<reference evidence="1 2" key="1">
    <citation type="submission" date="2016-08" db="EMBL/GenBank/DDBJ databases">
        <title>Draft genome of Fabibacter sp. strain SK-8.</title>
        <authorList>
            <person name="Wong S.-K."/>
            <person name="Hamasaki K."/>
            <person name="Yoshizawa S."/>
        </authorList>
    </citation>
    <scope>NUCLEOTIDE SEQUENCE [LARGE SCALE GENOMIC DNA]</scope>
    <source>
        <strain evidence="1 2">SK-8</strain>
    </source>
</reference>
<dbReference type="STRING" id="1563681.BFP71_11745"/>